<reference evidence="3" key="1">
    <citation type="submission" date="2023-07" db="EMBL/GenBank/DDBJ databases">
        <title>Chromosome-level genome assembly of Artemia franciscana.</title>
        <authorList>
            <person name="Jo E."/>
        </authorList>
    </citation>
    <scope>NUCLEOTIDE SEQUENCE</scope>
    <source>
        <tissue evidence="3">Whole body</tissue>
    </source>
</reference>
<feature type="region of interest" description="Disordered" evidence="1">
    <location>
        <begin position="109"/>
        <end position="131"/>
    </location>
</feature>
<comment type="caution">
    <text evidence="3">The sequence shown here is derived from an EMBL/GenBank/DDBJ whole genome shotgun (WGS) entry which is preliminary data.</text>
</comment>
<dbReference type="EMBL" id="JAVRJZ010000007">
    <property type="protein sequence ID" value="KAK2720191.1"/>
    <property type="molecule type" value="Genomic_DNA"/>
</dbReference>
<feature type="compositionally biased region" description="Polar residues" evidence="1">
    <location>
        <begin position="109"/>
        <end position="123"/>
    </location>
</feature>
<accession>A0AA88LCA7</accession>
<evidence type="ECO:0000313" key="4">
    <source>
        <dbReference type="Proteomes" id="UP001187531"/>
    </source>
</evidence>
<keyword evidence="4" id="KW-1185">Reference proteome</keyword>
<evidence type="ECO:0000313" key="3">
    <source>
        <dbReference type="EMBL" id="KAK2720191.1"/>
    </source>
</evidence>
<name>A0AA88LCA7_ARTSF</name>
<organism evidence="3 4">
    <name type="scientific">Artemia franciscana</name>
    <name type="common">Brine shrimp</name>
    <name type="synonym">Artemia sanfranciscana</name>
    <dbReference type="NCBI Taxonomy" id="6661"/>
    <lineage>
        <taxon>Eukaryota</taxon>
        <taxon>Metazoa</taxon>
        <taxon>Ecdysozoa</taxon>
        <taxon>Arthropoda</taxon>
        <taxon>Crustacea</taxon>
        <taxon>Branchiopoda</taxon>
        <taxon>Anostraca</taxon>
        <taxon>Artemiidae</taxon>
        <taxon>Artemia</taxon>
    </lineage>
</organism>
<evidence type="ECO:0000256" key="2">
    <source>
        <dbReference type="SAM" id="Phobius"/>
    </source>
</evidence>
<protein>
    <submittedName>
        <fullName evidence="3">Uncharacterized protein</fullName>
    </submittedName>
</protein>
<sequence>MFSEPDYKRNKGLTHNTGVYNVTCESLDSAAVEIEEIKPLKQDDVSKKKNEAKLPESFRLNSSRQRNLNLILIGIVILLSILLTVVIVILCTKSEDGEAVFEETIIQESQDQLSHPNNGTTQYEEGKEPPIQDYYFPRVEDVDIRSTS</sequence>
<keyword evidence="2" id="KW-1133">Transmembrane helix</keyword>
<keyword evidence="2" id="KW-0472">Membrane</keyword>
<keyword evidence="2" id="KW-0812">Transmembrane</keyword>
<gene>
    <name evidence="3" type="ORF">QYM36_004178</name>
</gene>
<dbReference type="AlphaFoldDB" id="A0AA88LCA7"/>
<feature type="transmembrane region" description="Helical" evidence="2">
    <location>
        <begin position="68"/>
        <end position="90"/>
    </location>
</feature>
<evidence type="ECO:0000256" key="1">
    <source>
        <dbReference type="SAM" id="MobiDB-lite"/>
    </source>
</evidence>
<proteinExistence type="predicted"/>
<dbReference type="Proteomes" id="UP001187531">
    <property type="component" value="Unassembled WGS sequence"/>
</dbReference>